<dbReference type="AlphaFoldDB" id="A0A6A5VDT1"/>
<evidence type="ECO:0000259" key="7">
    <source>
        <dbReference type="PROSITE" id="PS51194"/>
    </source>
</evidence>
<evidence type="ECO:0000256" key="2">
    <source>
        <dbReference type="ARBA" id="ARBA00022741"/>
    </source>
</evidence>
<evidence type="ECO:0000256" key="5">
    <source>
        <dbReference type="ARBA" id="ARBA00022840"/>
    </source>
</evidence>
<evidence type="ECO:0000256" key="3">
    <source>
        <dbReference type="ARBA" id="ARBA00022801"/>
    </source>
</evidence>
<evidence type="ECO:0000313" key="9">
    <source>
        <dbReference type="Proteomes" id="UP000800036"/>
    </source>
</evidence>
<reference evidence="8" key="1">
    <citation type="journal article" date="2020" name="Stud. Mycol.">
        <title>101 Dothideomycetes genomes: a test case for predicting lifestyles and emergence of pathogens.</title>
        <authorList>
            <person name="Haridas S."/>
            <person name="Albert R."/>
            <person name="Binder M."/>
            <person name="Bloem J."/>
            <person name="Labutti K."/>
            <person name="Salamov A."/>
            <person name="Andreopoulos B."/>
            <person name="Baker S."/>
            <person name="Barry K."/>
            <person name="Bills G."/>
            <person name="Bluhm B."/>
            <person name="Cannon C."/>
            <person name="Castanera R."/>
            <person name="Culley D."/>
            <person name="Daum C."/>
            <person name="Ezra D."/>
            <person name="Gonzalez J."/>
            <person name="Henrissat B."/>
            <person name="Kuo A."/>
            <person name="Liang C."/>
            <person name="Lipzen A."/>
            <person name="Lutzoni F."/>
            <person name="Magnuson J."/>
            <person name="Mondo S."/>
            <person name="Nolan M."/>
            <person name="Ohm R."/>
            <person name="Pangilinan J."/>
            <person name="Park H.-J."/>
            <person name="Ramirez L."/>
            <person name="Alfaro M."/>
            <person name="Sun H."/>
            <person name="Tritt A."/>
            <person name="Yoshinaga Y."/>
            <person name="Zwiers L.-H."/>
            <person name="Turgeon B."/>
            <person name="Goodwin S."/>
            <person name="Spatafora J."/>
            <person name="Crous P."/>
            <person name="Grigoriev I."/>
        </authorList>
    </citation>
    <scope>NUCLEOTIDE SEQUENCE</scope>
    <source>
        <strain evidence="8">CBS 107.79</strain>
    </source>
</reference>
<dbReference type="PROSITE" id="PS51194">
    <property type="entry name" value="HELICASE_CTER"/>
    <property type="match status" value="1"/>
</dbReference>
<keyword evidence="3 8" id="KW-0378">Hydrolase</keyword>
<evidence type="ECO:0000313" key="8">
    <source>
        <dbReference type="EMBL" id="KAF1974850.1"/>
    </source>
</evidence>
<organism evidence="8 9">
    <name type="scientific">Bimuria novae-zelandiae CBS 107.79</name>
    <dbReference type="NCBI Taxonomy" id="1447943"/>
    <lineage>
        <taxon>Eukaryota</taxon>
        <taxon>Fungi</taxon>
        <taxon>Dikarya</taxon>
        <taxon>Ascomycota</taxon>
        <taxon>Pezizomycotina</taxon>
        <taxon>Dothideomycetes</taxon>
        <taxon>Pleosporomycetidae</taxon>
        <taxon>Pleosporales</taxon>
        <taxon>Massarineae</taxon>
        <taxon>Didymosphaeriaceae</taxon>
        <taxon>Bimuria</taxon>
    </lineage>
</organism>
<dbReference type="CDD" id="cd18787">
    <property type="entry name" value="SF2_C_DEAD"/>
    <property type="match status" value="1"/>
</dbReference>
<dbReference type="InterPro" id="IPR050079">
    <property type="entry name" value="DEAD_box_RNA_helicase"/>
</dbReference>
<dbReference type="EC" id="3.6.4.13" evidence="1"/>
<dbReference type="SUPFAM" id="SSF52540">
    <property type="entry name" value="P-loop containing nucleoside triphosphate hydrolases"/>
    <property type="match status" value="1"/>
</dbReference>
<dbReference type="InterPro" id="IPR027417">
    <property type="entry name" value="P-loop_NTPase"/>
</dbReference>
<dbReference type="GO" id="GO:0003724">
    <property type="term" value="F:RNA helicase activity"/>
    <property type="evidence" value="ECO:0007669"/>
    <property type="project" value="UniProtKB-EC"/>
</dbReference>
<comment type="catalytic activity">
    <reaction evidence="6">
        <text>ATP + H2O = ADP + phosphate + H(+)</text>
        <dbReference type="Rhea" id="RHEA:13065"/>
        <dbReference type="ChEBI" id="CHEBI:15377"/>
        <dbReference type="ChEBI" id="CHEBI:15378"/>
        <dbReference type="ChEBI" id="CHEBI:30616"/>
        <dbReference type="ChEBI" id="CHEBI:43474"/>
        <dbReference type="ChEBI" id="CHEBI:456216"/>
        <dbReference type="EC" id="3.6.4.13"/>
    </reaction>
</comment>
<keyword evidence="5" id="KW-0067">ATP-binding</keyword>
<keyword evidence="9" id="KW-1185">Reference proteome</keyword>
<name>A0A6A5VDT1_9PLEO</name>
<dbReference type="EMBL" id="ML976673">
    <property type="protein sequence ID" value="KAF1974850.1"/>
    <property type="molecule type" value="Genomic_DNA"/>
</dbReference>
<dbReference type="Pfam" id="PF00271">
    <property type="entry name" value="Helicase_C"/>
    <property type="match status" value="1"/>
</dbReference>
<dbReference type="InterPro" id="IPR001650">
    <property type="entry name" value="Helicase_C-like"/>
</dbReference>
<accession>A0A6A5VDT1</accession>
<dbReference type="Proteomes" id="UP000800036">
    <property type="component" value="Unassembled WGS sequence"/>
</dbReference>
<evidence type="ECO:0000256" key="1">
    <source>
        <dbReference type="ARBA" id="ARBA00012552"/>
    </source>
</evidence>
<dbReference type="SMART" id="SM00490">
    <property type="entry name" value="HELICc"/>
    <property type="match status" value="1"/>
</dbReference>
<proteinExistence type="predicted"/>
<evidence type="ECO:0000256" key="4">
    <source>
        <dbReference type="ARBA" id="ARBA00022806"/>
    </source>
</evidence>
<dbReference type="GO" id="GO:0005829">
    <property type="term" value="C:cytosol"/>
    <property type="evidence" value="ECO:0007669"/>
    <property type="project" value="TreeGrafter"/>
</dbReference>
<keyword evidence="2" id="KW-0547">Nucleotide-binding</keyword>
<feature type="non-terminal residue" evidence="8">
    <location>
        <position position="259"/>
    </location>
</feature>
<keyword evidence="4" id="KW-0347">Helicase</keyword>
<dbReference type="PANTHER" id="PTHR47959">
    <property type="entry name" value="ATP-DEPENDENT RNA HELICASE RHLE-RELATED"/>
    <property type="match status" value="1"/>
</dbReference>
<gene>
    <name evidence="8" type="ORF">BU23DRAFT_504705</name>
</gene>
<protein>
    <recommendedName>
        <fullName evidence="1">RNA helicase</fullName>
        <ecNumber evidence="1">3.6.4.13</ecNumber>
    </recommendedName>
</protein>
<dbReference type="GO" id="GO:0005524">
    <property type="term" value="F:ATP binding"/>
    <property type="evidence" value="ECO:0007669"/>
    <property type="project" value="UniProtKB-KW"/>
</dbReference>
<dbReference type="Gene3D" id="3.40.50.300">
    <property type="entry name" value="P-loop containing nucleotide triphosphate hydrolases"/>
    <property type="match status" value="1"/>
</dbReference>
<dbReference type="PANTHER" id="PTHR47959:SF1">
    <property type="entry name" value="ATP-DEPENDENT RNA HELICASE DBPA"/>
    <property type="match status" value="1"/>
</dbReference>
<dbReference type="GO" id="GO:0016787">
    <property type="term" value="F:hydrolase activity"/>
    <property type="evidence" value="ECO:0007669"/>
    <property type="project" value="UniProtKB-KW"/>
</dbReference>
<feature type="domain" description="Helicase C-terminal" evidence="7">
    <location>
        <begin position="45"/>
        <end position="191"/>
    </location>
</feature>
<sequence>MEYLLKKLNFREEKPKFIDANPTSQMASGLKEGLIECAGTEKDLYLYALLLYHPKKRALVFTNSVSAVRRVTPFLQNLDIPALPPHSGMAQKARLRSIERFTQRPGSVLVATDVAAHDLDILGVELIVHYHLPRAADTYVHRSGRTARAEASGSSILICGPEEVVGVRRLVAKVHARAEQDPTKPKKKQYFIRTLDIDRRIVSRLKPRATLAKKLADATTAKEKKHSEDDWMREAAEELGVDYDSETFETEAKGKKGRG</sequence>
<dbReference type="OrthoDB" id="4310724at2759"/>
<evidence type="ECO:0000256" key="6">
    <source>
        <dbReference type="ARBA" id="ARBA00047984"/>
    </source>
</evidence>